<organism evidence="2 3">
    <name type="scientific">Liquidambar formosana</name>
    <name type="common">Formosan gum</name>
    <dbReference type="NCBI Taxonomy" id="63359"/>
    <lineage>
        <taxon>Eukaryota</taxon>
        <taxon>Viridiplantae</taxon>
        <taxon>Streptophyta</taxon>
        <taxon>Embryophyta</taxon>
        <taxon>Tracheophyta</taxon>
        <taxon>Spermatophyta</taxon>
        <taxon>Magnoliopsida</taxon>
        <taxon>eudicotyledons</taxon>
        <taxon>Gunneridae</taxon>
        <taxon>Pentapetalae</taxon>
        <taxon>Saxifragales</taxon>
        <taxon>Altingiaceae</taxon>
        <taxon>Liquidambar</taxon>
    </lineage>
</organism>
<reference evidence="2 3" key="1">
    <citation type="journal article" date="2024" name="Plant J.">
        <title>Genome sequences and population genomics reveal climatic adaptation and genomic divergence between two closely related sweetgum species.</title>
        <authorList>
            <person name="Xu W.Q."/>
            <person name="Ren C.Q."/>
            <person name="Zhang X.Y."/>
            <person name="Comes H.P."/>
            <person name="Liu X.H."/>
            <person name="Li Y.G."/>
            <person name="Kettle C.J."/>
            <person name="Jalonen R."/>
            <person name="Gaisberger H."/>
            <person name="Ma Y.Z."/>
            <person name="Qiu Y.X."/>
        </authorList>
    </citation>
    <scope>NUCLEOTIDE SEQUENCE [LARGE SCALE GENOMIC DNA]</scope>
    <source>
        <strain evidence="2">Hangzhou</strain>
    </source>
</reference>
<dbReference type="Proteomes" id="UP001415857">
    <property type="component" value="Unassembled WGS sequence"/>
</dbReference>
<dbReference type="EMBL" id="JBBPBK010000195">
    <property type="protein sequence ID" value="KAK9266283.1"/>
    <property type="molecule type" value="Genomic_DNA"/>
</dbReference>
<dbReference type="PANTHER" id="PTHR33427">
    <property type="entry name" value="HNH ENDONUCLEASE"/>
    <property type="match status" value="1"/>
</dbReference>
<sequence>MAADISFTEEEMAIDEGLGYPKAYAKLCHDRGLGPYIHGPPFTFTPYALQPHEGLRAREFDQMFPIIDPKAKPTTKPKLFVRGGLTVPSNLRILQWQVCKKKHRKLEFLVPWWDLQLGISINQFLSIFASANSDFSISLNLNNKWALLRPPVVLSQRESHDASSVLKYLDFNRQLRPNSPLAARKLKPSISKENEIPDMVANPYQAIVMARDSLKQREETVKMQEEIQKLDDEVNEMKHKNEEEKIALQDLELVLIKRRRRAEKCRRLAEGTIFL</sequence>
<comment type="caution">
    <text evidence="2">The sequence shown here is derived from an EMBL/GenBank/DDBJ whole genome shotgun (WGS) entry which is preliminary data.</text>
</comment>
<evidence type="ECO:0000313" key="3">
    <source>
        <dbReference type="Proteomes" id="UP001415857"/>
    </source>
</evidence>
<protein>
    <submittedName>
        <fullName evidence="2">Uncharacterized protein</fullName>
    </submittedName>
</protein>
<dbReference type="PANTHER" id="PTHR33427:SF2">
    <property type="entry name" value="TRICHOHYALIN"/>
    <property type="match status" value="1"/>
</dbReference>
<evidence type="ECO:0000313" key="2">
    <source>
        <dbReference type="EMBL" id="KAK9266283.1"/>
    </source>
</evidence>
<accession>A0AAP0N3Z4</accession>
<keyword evidence="3" id="KW-1185">Reference proteome</keyword>
<name>A0AAP0N3Z4_LIQFO</name>
<evidence type="ECO:0000256" key="1">
    <source>
        <dbReference type="SAM" id="Coils"/>
    </source>
</evidence>
<dbReference type="AlphaFoldDB" id="A0AAP0N3Z4"/>
<gene>
    <name evidence="2" type="ORF">L1049_001804</name>
</gene>
<proteinExistence type="predicted"/>
<keyword evidence="1" id="KW-0175">Coiled coil</keyword>
<feature type="coiled-coil region" evidence="1">
    <location>
        <begin position="220"/>
        <end position="254"/>
    </location>
</feature>